<dbReference type="STRING" id="1043004.A0A074XJF2"/>
<dbReference type="GO" id="GO:0033934">
    <property type="term" value="F:glucan 1,4-alpha-maltotriohydrolase activity"/>
    <property type="evidence" value="ECO:0007669"/>
    <property type="project" value="TreeGrafter"/>
</dbReference>
<sequence>MALSSHPSGTDQVQRAWWKEASVYQIYPSSFKDSNGDGFGDLGGIIEKLDYIKALGVDVVWCCPIYKSPQVDMGYDISDYKDIDARYGTMEDVDRLIDGLHQRGLKFLMDLVVNHTSDQHAWFQQSRSSKQNAYRDWYIWRHPKHDSKGNRQPPNNWSSYFGGSAWEYDEPSDQYYLHLFDKTQPDLNWECDEMRSAVYETVRWWLDKGVDGFRLDVINLISKDQSFPDATISDPNQTFHHGCEHYANGPRIHEYLQELGGILDQYNAFSVGEMPWISDPEEILKCVGYDRKELNMIFNFDVVDMDHGPGGKFSPKDWQMTELKDIVSKWQSFMYGNGGWNALYLENHDQPRTVSRWASDNPEHRTLAAKMFATFLGLQSGTVFLYQGQELGMSNIPEHWNMDEFRDLETLNHWNELCEVRPHDKDLQSITKQQYHIKSRDNARTPMQWTADRHAGFTTGEPWFRVNDTYDACNAEAQVGVQGSSFEYWRSILGLRKQMLDVFVYGDFQMVDTEHEDVFAYERSFKKQSVLVVCNFRQHEVDWMLPAGFNMKDVLISNYTGVDAQDGLLKLRPFEAFAIAQGKVASLPRL</sequence>
<dbReference type="Pfam" id="PF23915">
    <property type="entry name" value="SusG_C"/>
    <property type="match status" value="1"/>
</dbReference>
<dbReference type="GO" id="GO:0005987">
    <property type="term" value="P:sucrose catabolic process"/>
    <property type="evidence" value="ECO:0007669"/>
    <property type="project" value="TreeGrafter"/>
</dbReference>
<dbReference type="Proteomes" id="UP000027730">
    <property type="component" value="Unassembled WGS sequence"/>
</dbReference>
<comment type="similarity">
    <text evidence="1">Belongs to the glycosyl hydrolase 13 family.</text>
</comment>
<dbReference type="FunFam" id="2.60.40.1180:FF:000007">
    <property type="entry name" value="Sucrose isomerase"/>
    <property type="match status" value="1"/>
</dbReference>
<feature type="domain" description="Glycosyl hydrolase family 13 catalytic" evidence="5">
    <location>
        <begin position="25"/>
        <end position="444"/>
    </location>
</feature>
<keyword evidence="2 6" id="KW-0378">Hydrolase</keyword>
<protein>
    <submittedName>
        <fullName evidence="6">Glycoside hydrolase</fullName>
    </submittedName>
</protein>
<evidence type="ECO:0000256" key="3">
    <source>
        <dbReference type="ARBA" id="ARBA00023295"/>
    </source>
</evidence>
<accession>A0A074XJF2</accession>
<dbReference type="RefSeq" id="XP_013429282.1">
    <property type="nucleotide sequence ID" value="XM_013573828.1"/>
</dbReference>
<dbReference type="Gene3D" id="3.20.20.80">
    <property type="entry name" value="Glycosidases"/>
    <property type="match status" value="1"/>
</dbReference>
<dbReference type="InterPro" id="IPR006047">
    <property type="entry name" value="GH13_cat_dom"/>
</dbReference>
<dbReference type="GeneID" id="25416561"/>
<dbReference type="EMBL" id="KL584706">
    <property type="protein sequence ID" value="KEQ74671.1"/>
    <property type="molecule type" value="Genomic_DNA"/>
</dbReference>
<dbReference type="NCBIfam" id="NF008183">
    <property type="entry name" value="PRK10933.1"/>
    <property type="match status" value="1"/>
</dbReference>
<dbReference type="InterPro" id="IPR056300">
    <property type="entry name" value="SusG-like_C"/>
</dbReference>
<organism evidence="6 7">
    <name type="scientific">Aureobasidium namibiae CBS 147.97</name>
    <dbReference type="NCBI Taxonomy" id="1043004"/>
    <lineage>
        <taxon>Eukaryota</taxon>
        <taxon>Fungi</taxon>
        <taxon>Dikarya</taxon>
        <taxon>Ascomycota</taxon>
        <taxon>Pezizomycotina</taxon>
        <taxon>Dothideomycetes</taxon>
        <taxon>Dothideomycetidae</taxon>
        <taxon>Dothideales</taxon>
        <taxon>Saccotheciaceae</taxon>
        <taxon>Aureobasidium</taxon>
    </lineage>
</organism>
<keyword evidence="3" id="KW-0326">Glycosidase</keyword>
<evidence type="ECO:0000313" key="7">
    <source>
        <dbReference type="Proteomes" id="UP000027730"/>
    </source>
</evidence>
<dbReference type="PANTHER" id="PTHR10357">
    <property type="entry name" value="ALPHA-AMYLASE FAMILY MEMBER"/>
    <property type="match status" value="1"/>
</dbReference>
<dbReference type="GO" id="GO:0004556">
    <property type="term" value="F:alpha-amylase activity"/>
    <property type="evidence" value="ECO:0007669"/>
    <property type="project" value="TreeGrafter"/>
</dbReference>
<evidence type="ECO:0000313" key="6">
    <source>
        <dbReference type="EMBL" id="KEQ74671.1"/>
    </source>
</evidence>
<proteinExistence type="inferred from homology"/>
<dbReference type="SUPFAM" id="SSF51445">
    <property type="entry name" value="(Trans)glycosidases"/>
    <property type="match status" value="1"/>
</dbReference>
<dbReference type="PANTHER" id="PTHR10357:SF232">
    <property type="entry name" value="GLYCOSYL HYDROLASE FAMILY 13 CATALYTIC DOMAIN-CONTAINING PROTEIN"/>
    <property type="match status" value="1"/>
</dbReference>
<dbReference type="AlphaFoldDB" id="A0A074XJF2"/>
<dbReference type="GO" id="GO:0004574">
    <property type="term" value="F:oligo-1,6-glucosidase activity"/>
    <property type="evidence" value="ECO:0007669"/>
    <property type="project" value="TreeGrafter"/>
</dbReference>
<reference evidence="6 7" key="1">
    <citation type="journal article" date="2014" name="BMC Genomics">
        <title>Genome sequencing of four Aureobasidium pullulans varieties: biotechnological potential, stress tolerance, and description of new species.</title>
        <authorList>
            <person name="Gostin Ar C."/>
            <person name="Ohm R.A."/>
            <person name="Kogej T."/>
            <person name="Sonjak S."/>
            <person name="Turk M."/>
            <person name="Zajc J."/>
            <person name="Zalar P."/>
            <person name="Grube M."/>
            <person name="Sun H."/>
            <person name="Han J."/>
            <person name="Sharma A."/>
            <person name="Chiniquy J."/>
            <person name="Ngan C.Y."/>
            <person name="Lipzen A."/>
            <person name="Barry K."/>
            <person name="Grigoriev I.V."/>
            <person name="Gunde-Cimerman N."/>
        </authorList>
    </citation>
    <scope>NUCLEOTIDE SEQUENCE [LARGE SCALE GENOMIC DNA]</scope>
    <source>
        <strain evidence="6 7">CBS 147.97</strain>
    </source>
</reference>
<dbReference type="Gene3D" id="2.60.40.1180">
    <property type="entry name" value="Golgi alpha-mannosidase II"/>
    <property type="match status" value="1"/>
</dbReference>
<dbReference type="InterPro" id="IPR013780">
    <property type="entry name" value="Glyco_hydro_b"/>
</dbReference>
<dbReference type="SMART" id="SM00642">
    <property type="entry name" value="Aamy"/>
    <property type="match status" value="1"/>
</dbReference>
<dbReference type="Pfam" id="PF00128">
    <property type="entry name" value="Alpha-amylase"/>
    <property type="match status" value="1"/>
</dbReference>
<dbReference type="OrthoDB" id="1740265at2759"/>
<dbReference type="HOGENOM" id="CLU_006462_2_3_1"/>
<keyword evidence="7" id="KW-1185">Reference proteome</keyword>
<name>A0A074XJF2_9PEZI</name>
<evidence type="ECO:0000259" key="5">
    <source>
        <dbReference type="SMART" id="SM00642"/>
    </source>
</evidence>
<dbReference type="GO" id="GO:0004575">
    <property type="term" value="F:sucrose alpha-glucosidase activity"/>
    <property type="evidence" value="ECO:0007669"/>
    <property type="project" value="TreeGrafter"/>
</dbReference>
<evidence type="ECO:0000256" key="2">
    <source>
        <dbReference type="ARBA" id="ARBA00022801"/>
    </source>
</evidence>
<evidence type="ECO:0000256" key="4">
    <source>
        <dbReference type="ARBA" id="ARBA00026248"/>
    </source>
</evidence>
<gene>
    <name evidence="6" type="ORF">M436DRAFT_80144</name>
</gene>
<dbReference type="FunFam" id="3.90.400.10:FF:000004">
    <property type="entry name" value="Oligo-1,6-glucosidase"/>
    <property type="match status" value="1"/>
</dbReference>
<keyword evidence="4" id="KW-0462">Maltose metabolism</keyword>
<dbReference type="SUPFAM" id="SSF51011">
    <property type="entry name" value="Glycosyl hydrolase domain"/>
    <property type="match status" value="1"/>
</dbReference>
<dbReference type="GO" id="GO:0000025">
    <property type="term" value="P:maltose catabolic process"/>
    <property type="evidence" value="ECO:0007669"/>
    <property type="project" value="TreeGrafter"/>
</dbReference>
<dbReference type="FunFam" id="3.20.20.80:FF:000064">
    <property type="entry name" value="Oligo-1,6-glucosidase"/>
    <property type="match status" value="2"/>
</dbReference>
<dbReference type="InterPro" id="IPR045857">
    <property type="entry name" value="O16G_dom_2"/>
</dbReference>
<dbReference type="InterPro" id="IPR017853">
    <property type="entry name" value="GH"/>
</dbReference>
<evidence type="ECO:0000256" key="1">
    <source>
        <dbReference type="ARBA" id="ARBA00008061"/>
    </source>
</evidence>
<dbReference type="Gene3D" id="3.90.400.10">
    <property type="entry name" value="Oligo-1,6-glucosidase, Domain 2"/>
    <property type="match status" value="1"/>
</dbReference>
<dbReference type="CDD" id="cd11333">
    <property type="entry name" value="AmyAc_SI_OligoGlu_DGase"/>
    <property type="match status" value="1"/>
</dbReference>